<gene>
    <name evidence="1" type="ORF">SAMN03080598_04274</name>
</gene>
<dbReference type="EMBL" id="FNVR01000057">
    <property type="protein sequence ID" value="SEG51048.1"/>
    <property type="molecule type" value="Genomic_DNA"/>
</dbReference>
<protein>
    <submittedName>
        <fullName evidence="1">Uncharacterized protein</fullName>
    </submittedName>
</protein>
<dbReference type="AlphaFoldDB" id="A0A1H6AQR9"/>
<sequence length="174" mass="20241">MTTAITIGAIITGLILYRLLSKKSEDKKQTETLIAKLLTEEFVEKYNKKQGQVKGGSLCFYGHWFGRPYDNYHQLELATFDSILNTLTLTFNEKETLTIFNPQDISEFENKLTIGSADKIYWKWFSYGKPQTDENLYFIEINRKENSLTGNSNVDWYKPDFKDLNLVNPALLWT</sequence>
<evidence type="ECO:0000313" key="1">
    <source>
        <dbReference type="EMBL" id="SEG51048.1"/>
    </source>
</evidence>
<keyword evidence="2" id="KW-1185">Reference proteome</keyword>
<dbReference type="STRING" id="1120964.GCA_001313265_07791"/>
<accession>A0A1H6AQR9</accession>
<reference evidence="2" key="1">
    <citation type="submission" date="2016-10" db="EMBL/GenBank/DDBJ databases">
        <authorList>
            <person name="Varghese N."/>
            <person name="Submissions S."/>
        </authorList>
    </citation>
    <scope>NUCLEOTIDE SEQUENCE [LARGE SCALE GENOMIC DNA]</scope>
    <source>
        <strain evidence="2">DSM 17298</strain>
    </source>
</reference>
<evidence type="ECO:0000313" key="2">
    <source>
        <dbReference type="Proteomes" id="UP000236736"/>
    </source>
</evidence>
<organism evidence="1 2">
    <name type="scientific">Algoriphagus boritolerans DSM 17298 = JCM 18970</name>
    <dbReference type="NCBI Taxonomy" id="1120964"/>
    <lineage>
        <taxon>Bacteria</taxon>
        <taxon>Pseudomonadati</taxon>
        <taxon>Bacteroidota</taxon>
        <taxon>Cytophagia</taxon>
        <taxon>Cytophagales</taxon>
        <taxon>Cyclobacteriaceae</taxon>
        <taxon>Algoriphagus</taxon>
    </lineage>
</organism>
<dbReference type="OrthoDB" id="1122484at2"/>
<name>A0A1H6AQR9_9BACT</name>
<dbReference type="Proteomes" id="UP000236736">
    <property type="component" value="Unassembled WGS sequence"/>
</dbReference>
<dbReference type="RefSeq" id="WP_103926807.1">
    <property type="nucleotide sequence ID" value="NZ_FNVR01000057.1"/>
</dbReference>
<proteinExistence type="predicted"/>